<dbReference type="PROSITE" id="PS51318">
    <property type="entry name" value="TAT"/>
    <property type="match status" value="1"/>
</dbReference>
<dbReference type="InterPro" id="IPR015069">
    <property type="entry name" value="2H-PEstase_DUF1868"/>
</dbReference>
<dbReference type="Gene3D" id="3.90.1140.10">
    <property type="entry name" value="Cyclic phosphodiesterase"/>
    <property type="match status" value="1"/>
</dbReference>
<proteinExistence type="predicted"/>
<comment type="caution">
    <text evidence="2">The sequence shown here is derived from an EMBL/GenBank/DDBJ whole genome shotgun (WGS) entry which is preliminary data.</text>
</comment>
<dbReference type="RefSeq" id="WP_272740435.1">
    <property type="nucleotide sequence ID" value="NZ_JAQQKW010000002.1"/>
</dbReference>
<keyword evidence="3" id="KW-1185">Reference proteome</keyword>
<protein>
    <submittedName>
        <fullName evidence="2">DUF1868 domain-containing protein</fullName>
    </submittedName>
</protein>
<dbReference type="Proteomes" id="UP001216595">
    <property type="component" value="Unassembled WGS sequence"/>
</dbReference>
<reference evidence="2 3" key="1">
    <citation type="submission" date="2023-01" db="EMBL/GenBank/DDBJ databases">
        <title>Novel species of the genus Asticcacaulis isolated from rivers.</title>
        <authorList>
            <person name="Lu H."/>
        </authorList>
    </citation>
    <scope>NUCLEOTIDE SEQUENCE [LARGE SCALE GENOMIC DNA]</scope>
    <source>
        <strain evidence="2 3">DXS10W</strain>
    </source>
</reference>
<name>A0ABT5ICV9_9CAUL</name>
<sequence>MTNGYSPTTGLSGQSRRGVLFGVTAAASASFLKAAAAVAPAVDGGRKFMADGRVRGFAGNTLICHLPQQGADSAAFNALLDIYRNASDYPFLANATLLPPSSYHMTIFGGANDQGRGKPGQWPQGVPSDLPLEACHRLMAERLKGFRSGLNLPIRMKVDLEAPAPEGGAITLPLLPVDAAQSQQLRDLRRRLSEATGIRISDPDTYGFHISLAYWIKPLTPEQAKAFDRAHRQWRTTLSKAAPVIALGAPEFCVFKDMFAFERQFYLE</sequence>
<gene>
    <name evidence="2" type="ORF">PQU94_05250</name>
</gene>
<accession>A0ABT5ICV9</accession>
<dbReference type="SUPFAM" id="SSF55144">
    <property type="entry name" value="LigT-like"/>
    <property type="match status" value="1"/>
</dbReference>
<organism evidence="2 3">
    <name type="scientific">Asticcacaulis currens</name>
    <dbReference type="NCBI Taxonomy" id="2984210"/>
    <lineage>
        <taxon>Bacteria</taxon>
        <taxon>Pseudomonadati</taxon>
        <taxon>Pseudomonadota</taxon>
        <taxon>Alphaproteobacteria</taxon>
        <taxon>Caulobacterales</taxon>
        <taxon>Caulobacteraceae</taxon>
        <taxon>Asticcacaulis</taxon>
    </lineage>
</organism>
<dbReference type="EMBL" id="JAQQKW010000002">
    <property type="protein sequence ID" value="MDC7693685.1"/>
    <property type="molecule type" value="Genomic_DNA"/>
</dbReference>
<feature type="domain" description="DUF1868" evidence="1">
    <location>
        <begin position="47"/>
        <end position="160"/>
    </location>
</feature>
<evidence type="ECO:0000313" key="2">
    <source>
        <dbReference type="EMBL" id="MDC7693685.1"/>
    </source>
</evidence>
<dbReference type="Pfam" id="PF08975">
    <property type="entry name" value="2H-phosphodiest"/>
    <property type="match status" value="1"/>
</dbReference>
<dbReference type="InterPro" id="IPR006311">
    <property type="entry name" value="TAT_signal"/>
</dbReference>
<evidence type="ECO:0000259" key="1">
    <source>
        <dbReference type="Pfam" id="PF08975"/>
    </source>
</evidence>
<dbReference type="InterPro" id="IPR009097">
    <property type="entry name" value="Cyclic_Pdiesterase"/>
</dbReference>
<evidence type="ECO:0000313" key="3">
    <source>
        <dbReference type="Proteomes" id="UP001216595"/>
    </source>
</evidence>